<keyword evidence="1" id="KW-1185">Reference proteome</keyword>
<accession>A0A915IA95</accession>
<name>A0A915IA95_ROMCU</name>
<evidence type="ECO:0000313" key="1">
    <source>
        <dbReference type="Proteomes" id="UP000887565"/>
    </source>
</evidence>
<sequence>MDVLLPWWGIIIIQVNKEAEEVFICCGTINDERVHIMDNRFDLAIFFPVRQARRYGTVQSPFEAESQL</sequence>
<dbReference type="AlphaFoldDB" id="A0A915IA95"/>
<dbReference type="WBParaSite" id="nRc.2.0.1.t11099-RA">
    <property type="protein sequence ID" value="nRc.2.0.1.t11099-RA"/>
    <property type="gene ID" value="nRc.2.0.1.g11099"/>
</dbReference>
<protein>
    <submittedName>
        <fullName evidence="2">Uncharacterized protein</fullName>
    </submittedName>
</protein>
<organism evidence="1 2">
    <name type="scientific">Romanomermis culicivorax</name>
    <name type="common">Nematode worm</name>
    <dbReference type="NCBI Taxonomy" id="13658"/>
    <lineage>
        <taxon>Eukaryota</taxon>
        <taxon>Metazoa</taxon>
        <taxon>Ecdysozoa</taxon>
        <taxon>Nematoda</taxon>
        <taxon>Enoplea</taxon>
        <taxon>Dorylaimia</taxon>
        <taxon>Mermithida</taxon>
        <taxon>Mermithoidea</taxon>
        <taxon>Mermithidae</taxon>
        <taxon>Romanomermis</taxon>
    </lineage>
</organism>
<proteinExistence type="predicted"/>
<dbReference type="Proteomes" id="UP000887565">
    <property type="component" value="Unplaced"/>
</dbReference>
<evidence type="ECO:0000313" key="2">
    <source>
        <dbReference type="WBParaSite" id="nRc.2.0.1.t11099-RA"/>
    </source>
</evidence>
<reference evidence="2" key="1">
    <citation type="submission" date="2022-11" db="UniProtKB">
        <authorList>
            <consortium name="WormBaseParasite"/>
        </authorList>
    </citation>
    <scope>IDENTIFICATION</scope>
</reference>